<organism evidence="1 2">
    <name type="scientific">Gossypium arboreum</name>
    <name type="common">Tree cotton</name>
    <name type="synonym">Gossypium nanking</name>
    <dbReference type="NCBI Taxonomy" id="29729"/>
    <lineage>
        <taxon>Eukaryota</taxon>
        <taxon>Viridiplantae</taxon>
        <taxon>Streptophyta</taxon>
        <taxon>Embryophyta</taxon>
        <taxon>Tracheophyta</taxon>
        <taxon>Spermatophyta</taxon>
        <taxon>Magnoliopsida</taxon>
        <taxon>eudicotyledons</taxon>
        <taxon>Gunneridae</taxon>
        <taxon>Pentapetalae</taxon>
        <taxon>rosids</taxon>
        <taxon>malvids</taxon>
        <taxon>Malvales</taxon>
        <taxon>Malvaceae</taxon>
        <taxon>Malvoideae</taxon>
        <taxon>Gossypium</taxon>
    </lineage>
</organism>
<dbReference type="Proteomes" id="UP001358586">
    <property type="component" value="Chromosome 5"/>
</dbReference>
<gene>
    <name evidence="1" type="ORF">PVK06_017090</name>
</gene>
<accession>A0ABR0Q283</accession>
<evidence type="ECO:0000313" key="1">
    <source>
        <dbReference type="EMBL" id="KAK5833270.1"/>
    </source>
</evidence>
<keyword evidence="2" id="KW-1185">Reference proteome</keyword>
<comment type="caution">
    <text evidence="1">The sequence shown here is derived from an EMBL/GenBank/DDBJ whole genome shotgun (WGS) entry which is preliminary data.</text>
</comment>
<reference evidence="1 2" key="1">
    <citation type="submission" date="2023-03" db="EMBL/GenBank/DDBJ databases">
        <title>WGS of Gossypium arboreum.</title>
        <authorList>
            <person name="Yu D."/>
        </authorList>
    </citation>
    <scope>NUCLEOTIDE SEQUENCE [LARGE SCALE GENOMIC DNA]</scope>
    <source>
        <tissue evidence="1">Leaf</tissue>
    </source>
</reference>
<sequence>MLATVIDVTMPDSFKICCKPQQQPLILKIHSITMSGLNISCFLTEARWDIRMLFANRNSVLEMSIHSFGSSLYYNYSNPFSCSVVEAMHLGPKKQRLVEMLFNRSQCREEQPLLPVTILDYFVFTVSTNCSMYTVPVDYPMFTDPADYPMFTAPSDYPVFTVPIDYPVFTVADYIGCYSRAIVLHLIPL</sequence>
<dbReference type="EMBL" id="JARKNE010000005">
    <property type="protein sequence ID" value="KAK5833270.1"/>
    <property type="molecule type" value="Genomic_DNA"/>
</dbReference>
<protein>
    <submittedName>
        <fullName evidence="1">Uncharacterized protein</fullName>
    </submittedName>
</protein>
<proteinExistence type="predicted"/>
<name>A0ABR0Q283_GOSAR</name>
<evidence type="ECO:0000313" key="2">
    <source>
        <dbReference type="Proteomes" id="UP001358586"/>
    </source>
</evidence>